<comment type="subcellular location">
    <subcellularLocation>
        <location evidence="2">Secreted</location>
    </subcellularLocation>
</comment>
<keyword evidence="9" id="KW-1185">Reference proteome</keyword>
<feature type="signal peptide" evidence="6">
    <location>
        <begin position="1"/>
        <end position="18"/>
    </location>
</feature>
<evidence type="ECO:0000313" key="8">
    <source>
        <dbReference type="EMBL" id="EFX84201.1"/>
    </source>
</evidence>
<protein>
    <recommendedName>
        <fullName evidence="7">Phospholipase A2-like central domain-containing protein</fullName>
    </recommendedName>
</protein>
<sequence length="209" mass="23171">MVIVVLSLFHAIIATASSLSVTKELLIYDGHPFGSRAVLVSSDHNESCQFFGQRNNCCPKIKHRLRLTYILSTQAATGTKWCGPGNIANSYDDLGSRVATDMCCRNHDNCDDSLNPGSCKNGLCNNSVFTKYVFQTKCLNLSVKLNFTSVITHEIFKCVRSNCRCDEKLRQCLLNSNDRASTPVGIIYFNVAAVSCYTQSPDCLNKDFK</sequence>
<dbReference type="GO" id="GO:0006644">
    <property type="term" value="P:phospholipid metabolic process"/>
    <property type="evidence" value="ECO:0007669"/>
    <property type="project" value="InterPro"/>
</dbReference>
<dbReference type="GO" id="GO:0047498">
    <property type="term" value="F:calcium-dependent phospholipase A2 activity"/>
    <property type="evidence" value="ECO:0000318"/>
    <property type="project" value="GO_Central"/>
</dbReference>
<evidence type="ECO:0000256" key="1">
    <source>
        <dbReference type="ARBA" id="ARBA00001913"/>
    </source>
</evidence>
<dbReference type="STRING" id="6669.E9G8W1"/>
<evidence type="ECO:0000256" key="3">
    <source>
        <dbReference type="ARBA" id="ARBA00022525"/>
    </source>
</evidence>
<feature type="domain" description="Phospholipase A2-like central" evidence="7">
    <location>
        <begin position="77"/>
        <end position="132"/>
    </location>
</feature>
<dbReference type="PROSITE" id="PS00118">
    <property type="entry name" value="PA2_HIS"/>
    <property type="match status" value="1"/>
</dbReference>
<dbReference type="GO" id="GO:0050482">
    <property type="term" value="P:arachidonate secretion"/>
    <property type="evidence" value="ECO:0007669"/>
    <property type="project" value="InterPro"/>
</dbReference>
<dbReference type="Proteomes" id="UP000000305">
    <property type="component" value="Unassembled WGS sequence"/>
</dbReference>
<evidence type="ECO:0000256" key="2">
    <source>
        <dbReference type="ARBA" id="ARBA00004613"/>
    </source>
</evidence>
<dbReference type="PANTHER" id="PTHR12253">
    <property type="entry name" value="RH14732P"/>
    <property type="match status" value="1"/>
</dbReference>
<dbReference type="GO" id="GO:0016042">
    <property type="term" value="P:lipid catabolic process"/>
    <property type="evidence" value="ECO:0007669"/>
    <property type="project" value="UniProtKB-KW"/>
</dbReference>
<gene>
    <name evidence="8" type="ORF">DAPPUDRAFT_99965</name>
</gene>
<feature type="domain" description="Phospholipase A2-like central" evidence="7">
    <location>
        <begin position="158"/>
        <end position="199"/>
    </location>
</feature>
<dbReference type="PhylomeDB" id="E9G8W1"/>
<reference evidence="8 9" key="1">
    <citation type="journal article" date="2011" name="Science">
        <title>The ecoresponsive genome of Daphnia pulex.</title>
        <authorList>
            <person name="Colbourne J.K."/>
            <person name="Pfrender M.E."/>
            <person name="Gilbert D."/>
            <person name="Thomas W.K."/>
            <person name="Tucker A."/>
            <person name="Oakley T.H."/>
            <person name="Tokishita S."/>
            <person name="Aerts A."/>
            <person name="Arnold G.J."/>
            <person name="Basu M.K."/>
            <person name="Bauer D.J."/>
            <person name="Caceres C.E."/>
            <person name="Carmel L."/>
            <person name="Casola C."/>
            <person name="Choi J.H."/>
            <person name="Detter J.C."/>
            <person name="Dong Q."/>
            <person name="Dusheyko S."/>
            <person name="Eads B.D."/>
            <person name="Frohlich T."/>
            <person name="Geiler-Samerotte K.A."/>
            <person name="Gerlach D."/>
            <person name="Hatcher P."/>
            <person name="Jogdeo S."/>
            <person name="Krijgsveld J."/>
            <person name="Kriventseva E.V."/>
            <person name="Kultz D."/>
            <person name="Laforsch C."/>
            <person name="Lindquist E."/>
            <person name="Lopez J."/>
            <person name="Manak J.R."/>
            <person name="Muller J."/>
            <person name="Pangilinan J."/>
            <person name="Patwardhan R.P."/>
            <person name="Pitluck S."/>
            <person name="Pritham E.J."/>
            <person name="Rechtsteiner A."/>
            <person name="Rho M."/>
            <person name="Rogozin I.B."/>
            <person name="Sakarya O."/>
            <person name="Salamov A."/>
            <person name="Schaack S."/>
            <person name="Shapiro H."/>
            <person name="Shiga Y."/>
            <person name="Skalitzky C."/>
            <person name="Smith Z."/>
            <person name="Souvorov A."/>
            <person name="Sung W."/>
            <person name="Tang Z."/>
            <person name="Tsuchiya D."/>
            <person name="Tu H."/>
            <person name="Vos H."/>
            <person name="Wang M."/>
            <person name="Wolf Y.I."/>
            <person name="Yamagata H."/>
            <person name="Yamada T."/>
            <person name="Ye Y."/>
            <person name="Shaw J.R."/>
            <person name="Andrews J."/>
            <person name="Crease T.J."/>
            <person name="Tang H."/>
            <person name="Lucas S.M."/>
            <person name="Robertson H.M."/>
            <person name="Bork P."/>
            <person name="Koonin E.V."/>
            <person name="Zdobnov E.M."/>
            <person name="Grigoriev I.V."/>
            <person name="Lynch M."/>
            <person name="Boore J.L."/>
        </authorList>
    </citation>
    <scope>NUCLEOTIDE SEQUENCE [LARGE SCALE GENOMIC DNA]</scope>
</reference>
<dbReference type="SUPFAM" id="SSF48619">
    <property type="entry name" value="Phospholipase A2, PLA2"/>
    <property type="match status" value="1"/>
</dbReference>
<dbReference type="Pfam" id="PF05826">
    <property type="entry name" value="Phospholip_A2_2"/>
    <property type="match status" value="2"/>
</dbReference>
<proteinExistence type="predicted"/>
<dbReference type="OrthoDB" id="10059604at2759"/>
<dbReference type="InterPro" id="IPR016090">
    <property type="entry name" value="PLA2-like_dom"/>
</dbReference>
<comment type="cofactor">
    <cofactor evidence="1">
        <name>Ca(2+)</name>
        <dbReference type="ChEBI" id="CHEBI:29108"/>
    </cofactor>
</comment>
<dbReference type="InParanoid" id="E9G8W1"/>
<accession>E9G8W1</accession>
<evidence type="ECO:0000256" key="5">
    <source>
        <dbReference type="ARBA" id="ARBA00023098"/>
    </source>
</evidence>
<keyword evidence="4" id="KW-0442">Lipid degradation</keyword>
<dbReference type="InterPro" id="IPR033113">
    <property type="entry name" value="PLA2_histidine"/>
</dbReference>
<dbReference type="eggNOG" id="ENOG502S31M">
    <property type="taxonomic scope" value="Eukaryota"/>
</dbReference>
<name>E9G8W1_DAPPU</name>
<keyword evidence="6" id="KW-0732">Signal</keyword>
<evidence type="ECO:0000256" key="4">
    <source>
        <dbReference type="ARBA" id="ARBA00022963"/>
    </source>
</evidence>
<feature type="chain" id="PRO_5003240979" description="Phospholipase A2-like central domain-containing protein" evidence="6">
    <location>
        <begin position="19"/>
        <end position="209"/>
    </location>
</feature>
<evidence type="ECO:0000259" key="7">
    <source>
        <dbReference type="Pfam" id="PF05826"/>
    </source>
</evidence>
<dbReference type="InterPro" id="IPR036444">
    <property type="entry name" value="PLipase_A2_dom_sf"/>
</dbReference>
<keyword evidence="5" id="KW-0443">Lipid metabolism</keyword>
<dbReference type="AlphaFoldDB" id="E9G8W1"/>
<evidence type="ECO:0000313" key="9">
    <source>
        <dbReference type="Proteomes" id="UP000000305"/>
    </source>
</evidence>
<dbReference type="EMBL" id="GL732535">
    <property type="protein sequence ID" value="EFX84201.1"/>
    <property type="molecule type" value="Genomic_DNA"/>
</dbReference>
<organism evidence="8 9">
    <name type="scientific">Daphnia pulex</name>
    <name type="common">Water flea</name>
    <dbReference type="NCBI Taxonomy" id="6669"/>
    <lineage>
        <taxon>Eukaryota</taxon>
        <taxon>Metazoa</taxon>
        <taxon>Ecdysozoa</taxon>
        <taxon>Arthropoda</taxon>
        <taxon>Crustacea</taxon>
        <taxon>Branchiopoda</taxon>
        <taxon>Diplostraca</taxon>
        <taxon>Cladocera</taxon>
        <taxon>Anomopoda</taxon>
        <taxon>Daphniidae</taxon>
        <taxon>Daphnia</taxon>
    </lineage>
</organism>
<dbReference type="GO" id="GO:0005576">
    <property type="term" value="C:extracellular region"/>
    <property type="evidence" value="ECO:0007669"/>
    <property type="project" value="UniProtKB-SubCell"/>
</dbReference>
<dbReference type="HOGENOM" id="CLU_1316592_0_0_1"/>
<dbReference type="KEGG" id="dpx:DAPPUDRAFT_99965"/>
<keyword evidence="3" id="KW-0964">Secreted</keyword>
<dbReference type="Gene3D" id="1.20.90.10">
    <property type="entry name" value="Phospholipase A2 domain"/>
    <property type="match status" value="1"/>
</dbReference>
<evidence type="ECO:0000256" key="6">
    <source>
        <dbReference type="SAM" id="SignalP"/>
    </source>
</evidence>